<dbReference type="InterPro" id="IPR025616">
    <property type="entry name" value="YpjP"/>
</dbReference>
<dbReference type="EMBL" id="JBFMIA010000005">
    <property type="protein sequence ID" value="MEW9501834.1"/>
    <property type="molecule type" value="Genomic_DNA"/>
</dbReference>
<sequence>MMPNWIKNSLVVLISIITFGLVTPQDLLADRPKDDHKFDKSFSSIQSEQIEHHAVVAITPKQPKEEVIDQLMDQATVITEEKIGERLMPRIEREFQDIILPKMEQVISDLMNTYPDSNLNHLVISPAIGKGDGERIFHIMDDKTGEDVISFHVRRDRPPLEGYTFNFHYHTQKDRFESHNMLANIYWGKDTPAKFGSKMVH</sequence>
<name>A0ABV3Q3I9_9BACL</name>
<dbReference type="Pfam" id="PF14005">
    <property type="entry name" value="YpjP"/>
    <property type="match status" value="1"/>
</dbReference>
<protein>
    <submittedName>
        <fullName evidence="1">YpjP family protein</fullName>
    </submittedName>
</protein>
<evidence type="ECO:0000313" key="2">
    <source>
        <dbReference type="Proteomes" id="UP001556040"/>
    </source>
</evidence>
<evidence type="ECO:0000313" key="1">
    <source>
        <dbReference type="EMBL" id="MEW9501834.1"/>
    </source>
</evidence>
<gene>
    <name evidence="1" type="ORF">AB1471_08470</name>
</gene>
<dbReference type="RefSeq" id="WP_367779316.1">
    <property type="nucleotide sequence ID" value="NZ_JBFMIA010000005.1"/>
</dbReference>
<reference evidence="1 2" key="1">
    <citation type="journal article" date="1979" name="Int. J. Syst. Evol. Microbiol.">
        <title>Bacillus globisporus subsp. marinus subsp. nov.</title>
        <authorList>
            <person name="Liu H."/>
        </authorList>
    </citation>
    <scope>NUCLEOTIDE SEQUENCE [LARGE SCALE GENOMIC DNA]</scope>
    <source>
        <strain evidence="1 2">DSM 1297</strain>
    </source>
</reference>
<accession>A0ABV3Q3I9</accession>
<proteinExistence type="predicted"/>
<keyword evidence="2" id="KW-1185">Reference proteome</keyword>
<comment type="caution">
    <text evidence="1">The sequence shown here is derived from an EMBL/GenBank/DDBJ whole genome shotgun (WGS) entry which is preliminary data.</text>
</comment>
<dbReference type="Proteomes" id="UP001556040">
    <property type="component" value="Unassembled WGS sequence"/>
</dbReference>
<organism evidence="1 2">
    <name type="scientific">Jeotgalibacillus marinus</name>
    <dbReference type="NCBI Taxonomy" id="86667"/>
    <lineage>
        <taxon>Bacteria</taxon>
        <taxon>Bacillati</taxon>
        <taxon>Bacillota</taxon>
        <taxon>Bacilli</taxon>
        <taxon>Bacillales</taxon>
        <taxon>Caryophanaceae</taxon>
        <taxon>Jeotgalibacillus</taxon>
    </lineage>
</organism>